<dbReference type="Proteomes" id="UP000037696">
    <property type="component" value="Unassembled WGS sequence"/>
</dbReference>
<name>A0A0M8NSG9_9EURO</name>
<keyword evidence="2" id="KW-1185">Reference proteome</keyword>
<gene>
    <name evidence="1" type="ORF">ACN38_g12894</name>
</gene>
<accession>A0A0M8NSG9</accession>
<dbReference type="EMBL" id="LHQQ01000478">
    <property type="protein sequence ID" value="KOS36367.1"/>
    <property type="molecule type" value="Genomic_DNA"/>
</dbReference>
<comment type="caution">
    <text evidence="1">The sequence shown here is derived from an EMBL/GenBank/DDBJ whole genome shotgun (WGS) entry which is preliminary data.</text>
</comment>
<proteinExistence type="predicted"/>
<protein>
    <submittedName>
        <fullName evidence="1">Uncharacterized protein</fullName>
    </submittedName>
</protein>
<evidence type="ECO:0000313" key="2">
    <source>
        <dbReference type="Proteomes" id="UP000037696"/>
    </source>
</evidence>
<reference evidence="1 2" key="1">
    <citation type="submission" date="2015-08" db="EMBL/GenBank/DDBJ databases">
        <title>Genome sequencing of Penicillium nordicum.</title>
        <authorList>
            <person name="Nguyen H.D."/>
            <person name="Seifert K.A."/>
        </authorList>
    </citation>
    <scope>NUCLEOTIDE SEQUENCE [LARGE SCALE GENOMIC DNA]</scope>
    <source>
        <strain evidence="1 2">DAOMC 185683</strain>
    </source>
</reference>
<feature type="non-terminal residue" evidence="1">
    <location>
        <position position="1"/>
    </location>
</feature>
<sequence length="8" mass="835">RSNPGAYA</sequence>
<organism evidence="1 2">
    <name type="scientific">Penicillium nordicum</name>
    <dbReference type="NCBI Taxonomy" id="229535"/>
    <lineage>
        <taxon>Eukaryota</taxon>
        <taxon>Fungi</taxon>
        <taxon>Dikarya</taxon>
        <taxon>Ascomycota</taxon>
        <taxon>Pezizomycotina</taxon>
        <taxon>Eurotiomycetes</taxon>
        <taxon>Eurotiomycetidae</taxon>
        <taxon>Eurotiales</taxon>
        <taxon>Aspergillaceae</taxon>
        <taxon>Penicillium</taxon>
    </lineage>
</organism>
<evidence type="ECO:0000313" key="1">
    <source>
        <dbReference type="EMBL" id="KOS36367.1"/>
    </source>
</evidence>